<dbReference type="CDD" id="cd09912">
    <property type="entry name" value="DLP_2"/>
    <property type="match status" value="1"/>
</dbReference>
<dbReference type="GO" id="GO:0005525">
    <property type="term" value="F:GTP binding"/>
    <property type="evidence" value="ECO:0007669"/>
    <property type="project" value="UniProtKB-KW"/>
</dbReference>
<dbReference type="InterPro" id="IPR045063">
    <property type="entry name" value="Dynamin_N"/>
</dbReference>
<dbReference type="GO" id="GO:0016020">
    <property type="term" value="C:membrane"/>
    <property type="evidence" value="ECO:0007669"/>
    <property type="project" value="UniProtKB-SubCell"/>
</dbReference>
<comment type="caution">
    <text evidence="8">The sequence shown here is derived from an EMBL/GenBank/DDBJ whole genome shotgun (WGS) entry which is preliminary data.</text>
</comment>
<evidence type="ECO:0000259" key="7">
    <source>
        <dbReference type="Pfam" id="PF00350"/>
    </source>
</evidence>
<feature type="coiled-coil region" evidence="6">
    <location>
        <begin position="615"/>
        <end position="649"/>
    </location>
</feature>
<comment type="subcellular location">
    <subcellularLocation>
        <location evidence="1">Membrane</location>
    </subcellularLocation>
</comment>
<evidence type="ECO:0000313" key="9">
    <source>
        <dbReference type="Proteomes" id="UP000239589"/>
    </source>
</evidence>
<dbReference type="InterPro" id="IPR027417">
    <property type="entry name" value="P-loop_NTPase"/>
</dbReference>
<dbReference type="PANTHER" id="PTHR10465">
    <property type="entry name" value="TRANSMEMBRANE GTPASE FZO1"/>
    <property type="match status" value="1"/>
</dbReference>
<feature type="domain" description="Dynamin N-terminal" evidence="7">
    <location>
        <begin position="56"/>
        <end position="216"/>
    </location>
</feature>
<sequence>MSPPTNSSSIDYRQSLLKIISSLKYLQDLSQELNLTNLVEIISESLKRIENNSFKIVVLGDFNRGKSTFINALLGQEILPSDILATTATPSRIIYSLTPAAKVAFKDGSEQEIEILELSNYVTKLTSKSEATAAKIKEAIVYYPIPYCQNNVEIIDTPGLSDDEEMTAVTYTMINQCDLVIMVISAQSPFSISEGEFFTNTLLENGINHVLFVVNRIDAFPSHEAAIKVISLIKNRIKKCIKDWSEQQLNSPDNLRKIGNFKIFGISAFEALQAKQSHNQQLLAKSLFVNFEYALKTLINQQRGLIQLEITNNRIINWSQEILKIILEQESMLKQKQLKFNVSSKSINNEIILLIRILSEIMQSINVTLTSIKQQITTSYFQLENNLKQISKQIIETSVLNINEEKNLAERVSNYLQTATIELANKIQSETKQALSTEWLRVKDFIDLFEKDIPQLNNAISHLGASETINKKAIDNIRYKLNKSLEIFNQKQLTNLSLSFSSKSEIFVFTKEASGIATTTGATIGLSLLGPLGGVIGGYIGAAVGDNMRKEKFKENYLPQVIAEIDNQLRLMNVNQAVNSYVYQACYGLEEVQILLVNEVKPILDNIQNQMVENYAKLETKIMVEQQEISHKKEKVNQVLDDAKKLSEKFCLLRV</sequence>
<dbReference type="OrthoDB" id="3650305at2"/>
<dbReference type="Pfam" id="PF00350">
    <property type="entry name" value="Dynamin_N"/>
    <property type="match status" value="1"/>
</dbReference>
<protein>
    <recommendedName>
        <fullName evidence="7">Dynamin N-terminal domain-containing protein</fullName>
    </recommendedName>
</protein>
<dbReference type="EMBL" id="PGEM01000044">
    <property type="protein sequence ID" value="PPJ63946.1"/>
    <property type="molecule type" value="Genomic_DNA"/>
</dbReference>
<proteinExistence type="predicted"/>
<evidence type="ECO:0000256" key="6">
    <source>
        <dbReference type="SAM" id="Coils"/>
    </source>
</evidence>
<evidence type="ECO:0000256" key="1">
    <source>
        <dbReference type="ARBA" id="ARBA00004370"/>
    </source>
</evidence>
<evidence type="ECO:0000256" key="3">
    <source>
        <dbReference type="ARBA" id="ARBA00022801"/>
    </source>
</evidence>
<dbReference type="GO" id="GO:0003924">
    <property type="term" value="F:GTPase activity"/>
    <property type="evidence" value="ECO:0007669"/>
    <property type="project" value="InterPro"/>
</dbReference>
<evidence type="ECO:0000256" key="2">
    <source>
        <dbReference type="ARBA" id="ARBA00022741"/>
    </source>
</evidence>
<accession>A0A2S6CW34</accession>
<gene>
    <name evidence="8" type="ORF">CUN59_07355</name>
</gene>
<organism evidence="8 9">
    <name type="scientific">Cuspidothrix issatschenkoi CHARLIE-1</name>
    <dbReference type="NCBI Taxonomy" id="2052836"/>
    <lineage>
        <taxon>Bacteria</taxon>
        <taxon>Bacillati</taxon>
        <taxon>Cyanobacteriota</taxon>
        <taxon>Cyanophyceae</taxon>
        <taxon>Nostocales</taxon>
        <taxon>Aphanizomenonaceae</taxon>
        <taxon>Cuspidothrix</taxon>
    </lineage>
</organism>
<keyword evidence="3" id="KW-0378">Hydrolase</keyword>
<evidence type="ECO:0000256" key="4">
    <source>
        <dbReference type="ARBA" id="ARBA00023134"/>
    </source>
</evidence>
<keyword evidence="6" id="KW-0175">Coiled coil</keyword>
<dbReference type="Gene3D" id="3.40.50.300">
    <property type="entry name" value="P-loop containing nucleotide triphosphate hydrolases"/>
    <property type="match status" value="1"/>
</dbReference>
<dbReference type="InterPro" id="IPR027094">
    <property type="entry name" value="Mitofusin_fam"/>
</dbReference>
<evidence type="ECO:0000313" key="8">
    <source>
        <dbReference type="EMBL" id="PPJ63946.1"/>
    </source>
</evidence>
<reference evidence="8 9" key="1">
    <citation type="submission" date="2018-02" db="EMBL/GenBank/DDBJ databases">
        <title>Discovery of a pederin family compound in a non-symbiotic bloom-forming cyanobacterium.</title>
        <authorList>
            <person name="Kust A."/>
            <person name="Mares J."/>
            <person name="Jokela J."/>
            <person name="Urajova P."/>
            <person name="Hajek J."/>
            <person name="Saurav K."/>
            <person name="Voracova K."/>
            <person name="Fewer D.P."/>
            <person name="Haapaniemi E."/>
            <person name="Permi P."/>
            <person name="Rehakova K."/>
            <person name="Sivonen K."/>
            <person name="Hrouzek P."/>
        </authorList>
    </citation>
    <scope>NUCLEOTIDE SEQUENCE [LARGE SCALE GENOMIC DNA]</scope>
    <source>
        <strain evidence="8 9">CHARLIE-1</strain>
    </source>
</reference>
<dbReference type="RefSeq" id="WP_104387235.1">
    <property type="nucleotide sequence ID" value="NZ_PGEM01000044.1"/>
</dbReference>
<keyword evidence="4" id="KW-0342">GTP-binding</keyword>
<keyword evidence="9" id="KW-1185">Reference proteome</keyword>
<keyword evidence="2" id="KW-0547">Nucleotide-binding</keyword>
<name>A0A2S6CW34_9CYAN</name>
<dbReference type="GO" id="GO:0008053">
    <property type="term" value="P:mitochondrial fusion"/>
    <property type="evidence" value="ECO:0007669"/>
    <property type="project" value="TreeGrafter"/>
</dbReference>
<dbReference type="SUPFAM" id="SSF52540">
    <property type="entry name" value="P-loop containing nucleoside triphosphate hydrolases"/>
    <property type="match status" value="1"/>
</dbReference>
<dbReference type="Proteomes" id="UP000239589">
    <property type="component" value="Unassembled WGS sequence"/>
</dbReference>
<keyword evidence="5" id="KW-0472">Membrane</keyword>
<dbReference type="AlphaFoldDB" id="A0A2S6CW34"/>
<evidence type="ECO:0000256" key="5">
    <source>
        <dbReference type="ARBA" id="ARBA00023136"/>
    </source>
</evidence>
<dbReference type="PANTHER" id="PTHR10465:SF0">
    <property type="entry name" value="SARCALUMENIN"/>
    <property type="match status" value="1"/>
</dbReference>